<dbReference type="GO" id="GO:0070935">
    <property type="term" value="P:3'-UTR-mediated mRNA stabilization"/>
    <property type="evidence" value="ECO:0007669"/>
    <property type="project" value="TreeGrafter"/>
</dbReference>
<keyword evidence="4" id="KW-0221">Differentiation</keyword>
<dbReference type="OrthoDB" id="762982at2759"/>
<dbReference type="InterPro" id="IPR012677">
    <property type="entry name" value="Nucleotide-bd_a/b_plait_sf"/>
</dbReference>
<evidence type="ECO:0000256" key="6">
    <source>
        <dbReference type="ARBA" id="ARBA00022884"/>
    </source>
</evidence>
<dbReference type="PANTHER" id="PTHR11176">
    <property type="entry name" value="BOULE-RELATED"/>
    <property type="match status" value="1"/>
</dbReference>
<keyword evidence="5" id="KW-0744">Spermatogenesis</keyword>
<dbReference type="PANTHER" id="PTHR11176:SF4">
    <property type="entry name" value="DELETED IN AZOOSPERMIA-LIKE"/>
    <property type="match status" value="1"/>
</dbReference>
<evidence type="ECO:0000259" key="8">
    <source>
        <dbReference type="PROSITE" id="PS50102"/>
    </source>
</evidence>
<dbReference type="CTD" id="1618"/>
<dbReference type="Proteomes" id="UP000694620">
    <property type="component" value="Chromosome 13"/>
</dbReference>
<dbReference type="PROSITE" id="PS50102">
    <property type="entry name" value="RRM"/>
    <property type="match status" value="1"/>
</dbReference>
<feature type="domain" description="RRM" evidence="8">
    <location>
        <begin position="34"/>
        <end position="109"/>
    </location>
</feature>
<protein>
    <submittedName>
        <fullName evidence="9">Deleted in azoospermia-like</fullName>
    </submittedName>
</protein>
<evidence type="ECO:0000256" key="2">
    <source>
        <dbReference type="ARBA" id="ARBA00022473"/>
    </source>
</evidence>
<reference evidence="9" key="2">
    <citation type="submission" date="2025-08" db="UniProtKB">
        <authorList>
            <consortium name="Ensembl"/>
        </authorList>
    </citation>
    <scope>IDENTIFICATION</scope>
</reference>
<dbReference type="GO" id="GO:0007283">
    <property type="term" value="P:spermatogenesis"/>
    <property type="evidence" value="ECO:0007669"/>
    <property type="project" value="UniProtKB-KW"/>
</dbReference>
<dbReference type="InterPro" id="IPR035979">
    <property type="entry name" value="RBD_domain_sf"/>
</dbReference>
<keyword evidence="10" id="KW-1185">Reference proteome</keyword>
<dbReference type="InterPro" id="IPR000504">
    <property type="entry name" value="RRM_dom"/>
</dbReference>
<keyword evidence="2" id="KW-0217">Developmental protein</keyword>
<keyword evidence="3" id="KW-0963">Cytoplasm</keyword>
<evidence type="ECO:0000313" key="10">
    <source>
        <dbReference type="Proteomes" id="UP000694620"/>
    </source>
</evidence>
<dbReference type="RefSeq" id="XP_028674033.1">
    <property type="nucleotide sequence ID" value="XM_028818200.2"/>
</dbReference>
<dbReference type="FunFam" id="3.30.70.330:FF:000180">
    <property type="entry name" value="Deleted in azoospermia-like"/>
    <property type="match status" value="1"/>
</dbReference>
<name>A0A8C4TGY7_ERPCA</name>
<organism evidence="9 10">
    <name type="scientific">Erpetoichthys calabaricus</name>
    <name type="common">Rope fish</name>
    <name type="synonym">Calamoichthys calabaricus</name>
    <dbReference type="NCBI Taxonomy" id="27687"/>
    <lineage>
        <taxon>Eukaryota</taxon>
        <taxon>Metazoa</taxon>
        <taxon>Chordata</taxon>
        <taxon>Craniata</taxon>
        <taxon>Vertebrata</taxon>
        <taxon>Euteleostomi</taxon>
        <taxon>Actinopterygii</taxon>
        <taxon>Polypteriformes</taxon>
        <taxon>Polypteridae</taxon>
        <taxon>Erpetoichthys</taxon>
    </lineage>
</organism>
<reference evidence="9" key="3">
    <citation type="submission" date="2025-09" db="UniProtKB">
        <authorList>
            <consortium name="Ensembl"/>
        </authorList>
    </citation>
    <scope>IDENTIFICATION</scope>
</reference>
<accession>A0A8C4TGY7</accession>
<keyword evidence="6 7" id="KW-0694">RNA-binding</keyword>
<dbReference type="GO" id="GO:0030154">
    <property type="term" value="P:cell differentiation"/>
    <property type="evidence" value="ECO:0007669"/>
    <property type="project" value="UniProtKB-KW"/>
</dbReference>
<comment type="subcellular location">
    <subcellularLocation>
        <location evidence="1">Cytoplasm</location>
    </subcellularLocation>
</comment>
<gene>
    <name evidence="9" type="primary">DAZL</name>
    <name evidence="9" type="synonym">dazl</name>
</gene>
<evidence type="ECO:0000256" key="7">
    <source>
        <dbReference type="PROSITE-ProRule" id="PRU00176"/>
    </source>
</evidence>
<dbReference type="CDD" id="cd12672">
    <property type="entry name" value="RRM_DAZL"/>
    <property type="match status" value="1"/>
</dbReference>
<evidence type="ECO:0000256" key="3">
    <source>
        <dbReference type="ARBA" id="ARBA00022490"/>
    </source>
</evidence>
<sequence>MFHQHGFVEQASQTLPCTKMANGYVLPEGRITPNTIFVGGIDMKMDENEIKDFFARYGTVQEVKIITYRGGICKGYGFVSFKEDVDIQAIIEQPIIFKGRKLKLGPAIMKARISCPSTSPGCLPHWMTSPPQQMHYLHKVDNIIPPTVIHNTGNPYVQPYHCPGVPTFVMPTNIPQPVYTVQYAASHWTVGDHRVRLGNQDKLPYLTC</sequence>
<dbReference type="SUPFAM" id="SSF54928">
    <property type="entry name" value="RNA-binding domain, RBD"/>
    <property type="match status" value="1"/>
</dbReference>
<dbReference type="AlphaFoldDB" id="A0A8C4TGY7"/>
<dbReference type="GeneID" id="114664189"/>
<dbReference type="GO" id="GO:0005737">
    <property type="term" value="C:cytoplasm"/>
    <property type="evidence" value="ECO:0007669"/>
    <property type="project" value="UniProtKB-SubCell"/>
</dbReference>
<dbReference type="GO" id="GO:0008494">
    <property type="term" value="F:translation activator activity"/>
    <property type="evidence" value="ECO:0007669"/>
    <property type="project" value="TreeGrafter"/>
</dbReference>
<dbReference type="GeneTree" id="ENSGT00530000063480"/>
<proteinExistence type="predicted"/>
<evidence type="ECO:0000256" key="4">
    <source>
        <dbReference type="ARBA" id="ARBA00022782"/>
    </source>
</evidence>
<dbReference type="GO" id="GO:0045948">
    <property type="term" value="P:positive regulation of translational initiation"/>
    <property type="evidence" value="ECO:0007669"/>
    <property type="project" value="TreeGrafter"/>
</dbReference>
<dbReference type="SMART" id="SM00360">
    <property type="entry name" value="RRM"/>
    <property type="match status" value="1"/>
</dbReference>
<dbReference type="Gene3D" id="3.30.70.330">
    <property type="match status" value="1"/>
</dbReference>
<reference evidence="9" key="1">
    <citation type="submission" date="2021-06" db="EMBL/GenBank/DDBJ databases">
        <authorList>
            <consortium name="Wellcome Sanger Institute Data Sharing"/>
        </authorList>
    </citation>
    <scope>NUCLEOTIDE SEQUENCE [LARGE SCALE GENOMIC DNA]</scope>
</reference>
<evidence type="ECO:0000256" key="1">
    <source>
        <dbReference type="ARBA" id="ARBA00004496"/>
    </source>
</evidence>
<dbReference type="Pfam" id="PF00076">
    <property type="entry name" value="RRM_1"/>
    <property type="match status" value="1"/>
</dbReference>
<evidence type="ECO:0000256" key="5">
    <source>
        <dbReference type="ARBA" id="ARBA00022871"/>
    </source>
</evidence>
<evidence type="ECO:0000313" key="9">
    <source>
        <dbReference type="Ensembl" id="ENSECRP00000030476.1"/>
    </source>
</evidence>
<dbReference type="InterPro" id="IPR037551">
    <property type="entry name" value="DAZ_RRM_vert"/>
</dbReference>
<dbReference type="Ensembl" id="ENSECRT00000031121.1">
    <property type="protein sequence ID" value="ENSECRP00000030476.1"/>
    <property type="gene ID" value="ENSECRG00000020678.1"/>
</dbReference>
<dbReference type="GO" id="GO:0003730">
    <property type="term" value="F:mRNA 3'-UTR binding"/>
    <property type="evidence" value="ECO:0007669"/>
    <property type="project" value="InterPro"/>
</dbReference>